<evidence type="ECO:0000256" key="3">
    <source>
        <dbReference type="ARBA" id="ARBA00022729"/>
    </source>
</evidence>
<dbReference type="Gene3D" id="3.50.50.60">
    <property type="entry name" value="FAD/NAD(P)-binding domain"/>
    <property type="match status" value="2"/>
</dbReference>
<dbReference type="Proteomes" id="UP001152795">
    <property type="component" value="Unassembled WGS sequence"/>
</dbReference>
<dbReference type="InterPro" id="IPR052206">
    <property type="entry name" value="Retinol_saturase"/>
</dbReference>
<comment type="caution">
    <text evidence="7">The sequence shown here is derived from an EMBL/GenBank/DDBJ whole genome shotgun (WGS) entry which is preliminary data.</text>
</comment>
<dbReference type="AlphaFoldDB" id="A0A7D9L3A8"/>
<evidence type="ECO:0000256" key="1">
    <source>
        <dbReference type="ARBA" id="ARBA00005855"/>
    </source>
</evidence>
<keyword evidence="4" id="KW-0274">FAD</keyword>
<keyword evidence="3" id="KW-0732">Signal</keyword>
<evidence type="ECO:0000313" key="8">
    <source>
        <dbReference type="Proteomes" id="UP001152795"/>
    </source>
</evidence>
<dbReference type="SUPFAM" id="SSF51905">
    <property type="entry name" value="FAD/NAD(P)-binding domain"/>
    <property type="match status" value="1"/>
</dbReference>
<accession>A0A7D9L3A8</accession>
<dbReference type="InterPro" id="IPR036188">
    <property type="entry name" value="FAD/NAD-bd_sf"/>
</dbReference>
<keyword evidence="8" id="KW-1185">Reference proteome</keyword>
<keyword evidence="2" id="KW-0285">Flavoprotein</keyword>
<dbReference type="PANTHER" id="PTHR46091">
    <property type="entry name" value="BLR7054 PROTEIN"/>
    <property type="match status" value="1"/>
</dbReference>
<gene>
    <name evidence="7" type="ORF">PACLA_8A064925</name>
</gene>
<keyword evidence="5" id="KW-0521">NADP</keyword>
<evidence type="ECO:0000256" key="2">
    <source>
        <dbReference type="ARBA" id="ARBA00022630"/>
    </source>
</evidence>
<evidence type="ECO:0000256" key="4">
    <source>
        <dbReference type="ARBA" id="ARBA00022827"/>
    </source>
</evidence>
<dbReference type="OrthoDB" id="38045at2759"/>
<keyword evidence="6" id="KW-0520">NAD</keyword>
<name>A0A7D9L3A8_PARCT</name>
<dbReference type="Pfam" id="PF13450">
    <property type="entry name" value="NAD_binding_8"/>
    <property type="match status" value="1"/>
</dbReference>
<dbReference type="EMBL" id="CACRXK020014072">
    <property type="protein sequence ID" value="CAB4026206.1"/>
    <property type="molecule type" value="Genomic_DNA"/>
</dbReference>
<evidence type="ECO:0000313" key="7">
    <source>
        <dbReference type="EMBL" id="CAB4026206.1"/>
    </source>
</evidence>
<organism evidence="7 8">
    <name type="scientific">Paramuricea clavata</name>
    <name type="common">Red gorgonian</name>
    <name type="synonym">Violescent sea-whip</name>
    <dbReference type="NCBI Taxonomy" id="317549"/>
    <lineage>
        <taxon>Eukaryota</taxon>
        <taxon>Metazoa</taxon>
        <taxon>Cnidaria</taxon>
        <taxon>Anthozoa</taxon>
        <taxon>Octocorallia</taxon>
        <taxon>Malacalcyonacea</taxon>
        <taxon>Plexauridae</taxon>
        <taxon>Paramuricea</taxon>
    </lineage>
</organism>
<reference evidence="7" key="1">
    <citation type="submission" date="2020-04" db="EMBL/GenBank/DDBJ databases">
        <authorList>
            <person name="Alioto T."/>
            <person name="Alioto T."/>
            <person name="Gomez Garrido J."/>
        </authorList>
    </citation>
    <scope>NUCLEOTIDE SEQUENCE</scope>
    <source>
        <strain evidence="7">A484AB</strain>
    </source>
</reference>
<protein>
    <submittedName>
        <fullName evidence="7">FAD-dependent oxidoreductase</fullName>
    </submittedName>
</protein>
<sequence>MILELIIWTLVIASTIFLLLWRLITPPKVKIVRKAPENEDLYAKSRFIPSKVPNNVDVIIIGSGMGGGTAASILSKYGKKVVVLEHHDKLGGCTHTFSWSRQNMYEEGHTTCEFDTGCHYTAVDMSMPVARSGAVMKFVTDGNAKWNDLGDPYDHLVLPHDPNVDPGCPNNDSYDFVCGKERLVQEISSQINPSEPLVVKRLNTFLSFCHNARKTIINMWLVRMCPRWLEGLLYKLTEPYYTFGKLTTGYVLSAMLEHGFSEEEVLAEKKLPEKPEVDLPNTWNRLKGVMVHPLGDYACQPSDSSVIAHSLTAFYYINGAAYTNGQTQTIANSCAKIVHEHGGECFVNAHVDEIIVKDNKAIGVRVCKSSSLDSGKPSDEKPEMTEIYAPVIINATGMHNLYNKLLPQDLPVVNDFKRTNKTIPSYGHNYLFVAIKGDAHEIGIPVTNTWYFNGYNTDECFNKYFENPTENRPPTCYLGFPCTKDPTWKERFPGISNCILISDAKYEWFEKWKNLRTHKRGDDYEEYKEKFAQKLLEILYEKVPQVKGKVLWYECGTPISDSNFLQSYKGGSYGTRCNLEFTNRENSRWIMRPDTEITNLFMAGQDAWTPAVAGAMYGGLLGATKVIGFFQGLGLLVSIMKQQARDIQAETGWSTIICFKRAIEIFFDTKPPRFNNNNNKKNW</sequence>
<evidence type="ECO:0000256" key="5">
    <source>
        <dbReference type="ARBA" id="ARBA00022857"/>
    </source>
</evidence>
<evidence type="ECO:0000256" key="6">
    <source>
        <dbReference type="ARBA" id="ARBA00023027"/>
    </source>
</evidence>
<dbReference type="PANTHER" id="PTHR46091:SF3">
    <property type="entry name" value="AMINE OXIDASE DOMAIN-CONTAINING PROTEIN"/>
    <property type="match status" value="1"/>
</dbReference>
<proteinExistence type="inferred from homology"/>
<comment type="similarity">
    <text evidence="1">Belongs to the carotenoid/retinoid oxidoreductase family. CrtISO subfamily.</text>
</comment>